<dbReference type="Pfam" id="PF01899">
    <property type="entry name" value="MNHE"/>
    <property type="match status" value="1"/>
</dbReference>
<gene>
    <name evidence="8" type="ORF">GXP69_13630</name>
</gene>
<dbReference type="InterPro" id="IPR002758">
    <property type="entry name" value="Cation_antiport_E"/>
</dbReference>
<comment type="caution">
    <text evidence="8">The sequence shown here is derived from an EMBL/GenBank/DDBJ whole genome shotgun (WGS) entry which is preliminary data.</text>
</comment>
<comment type="subcellular location">
    <subcellularLocation>
        <location evidence="1">Cell membrane</location>
        <topology evidence="1">Multi-pass membrane protein</topology>
    </subcellularLocation>
</comment>
<comment type="similarity">
    <text evidence="2">Belongs to the CPA3 antiporters (TC 2.A.63) subunit E family.</text>
</comment>
<organism evidence="8 9">
    <name type="scientific">Pontibacter burrus</name>
    <dbReference type="NCBI Taxonomy" id="2704466"/>
    <lineage>
        <taxon>Bacteria</taxon>
        <taxon>Pseudomonadati</taxon>
        <taxon>Bacteroidota</taxon>
        <taxon>Cytophagia</taxon>
        <taxon>Cytophagales</taxon>
        <taxon>Hymenobacteraceae</taxon>
        <taxon>Pontibacter</taxon>
    </lineage>
</organism>
<evidence type="ECO:0000256" key="2">
    <source>
        <dbReference type="ARBA" id="ARBA00006228"/>
    </source>
</evidence>
<evidence type="ECO:0000313" key="8">
    <source>
        <dbReference type="EMBL" id="NEM98740.1"/>
    </source>
</evidence>
<evidence type="ECO:0000256" key="5">
    <source>
        <dbReference type="ARBA" id="ARBA00022989"/>
    </source>
</evidence>
<reference evidence="8 9" key="1">
    <citation type="submission" date="2020-02" db="EMBL/GenBank/DDBJ databases">
        <authorList>
            <person name="Kim M.K."/>
        </authorList>
    </citation>
    <scope>NUCLEOTIDE SEQUENCE [LARGE SCALE GENOMIC DNA]</scope>
    <source>
        <strain evidence="8 9">BT327</strain>
    </source>
</reference>
<dbReference type="GO" id="GO:0008324">
    <property type="term" value="F:monoatomic cation transmembrane transporter activity"/>
    <property type="evidence" value="ECO:0007669"/>
    <property type="project" value="InterPro"/>
</dbReference>
<keyword evidence="3" id="KW-1003">Cell membrane</keyword>
<feature type="transmembrane region" description="Helical" evidence="7">
    <location>
        <begin position="29"/>
        <end position="49"/>
    </location>
</feature>
<dbReference type="GO" id="GO:0005886">
    <property type="term" value="C:plasma membrane"/>
    <property type="evidence" value="ECO:0007669"/>
    <property type="project" value="UniProtKB-SubCell"/>
</dbReference>
<dbReference type="AlphaFoldDB" id="A0A6B3LYM9"/>
<evidence type="ECO:0000256" key="3">
    <source>
        <dbReference type="ARBA" id="ARBA00022475"/>
    </source>
</evidence>
<keyword evidence="6 7" id="KW-0472">Membrane</keyword>
<protein>
    <submittedName>
        <fullName evidence="8">Cation:proton antiporter</fullName>
    </submittedName>
</protein>
<evidence type="ECO:0000313" key="9">
    <source>
        <dbReference type="Proteomes" id="UP000474777"/>
    </source>
</evidence>
<dbReference type="RefSeq" id="WP_163915642.1">
    <property type="nucleotide sequence ID" value="NZ_JAAGWD010000006.1"/>
</dbReference>
<accession>A0A6B3LYM9</accession>
<name>A0A6B3LYM9_9BACT</name>
<dbReference type="Proteomes" id="UP000474777">
    <property type="component" value="Unassembled WGS sequence"/>
</dbReference>
<keyword evidence="4 7" id="KW-0812">Transmembrane</keyword>
<dbReference type="PANTHER" id="PTHR34584:SF1">
    <property type="entry name" value="NA(+)_H(+) ANTIPORTER SUBUNIT E1"/>
    <property type="match status" value="1"/>
</dbReference>
<proteinExistence type="inferred from homology"/>
<evidence type="ECO:0000256" key="6">
    <source>
        <dbReference type="ARBA" id="ARBA00023136"/>
    </source>
</evidence>
<keyword evidence="5 7" id="KW-1133">Transmembrane helix</keyword>
<evidence type="ECO:0000256" key="1">
    <source>
        <dbReference type="ARBA" id="ARBA00004651"/>
    </source>
</evidence>
<keyword evidence="9" id="KW-1185">Reference proteome</keyword>
<dbReference type="PANTHER" id="PTHR34584">
    <property type="entry name" value="NA(+)/H(+) ANTIPORTER SUBUNIT E1"/>
    <property type="match status" value="1"/>
</dbReference>
<dbReference type="PIRSF" id="PIRSF019239">
    <property type="entry name" value="MrpE"/>
    <property type="match status" value="1"/>
</dbReference>
<evidence type="ECO:0000256" key="7">
    <source>
        <dbReference type="SAM" id="Phobius"/>
    </source>
</evidence>
<sequence>MKTFVIHIVLSFLGSYLFFSNTSVPATTVYGTIVFGLFLMLLWLVSYFYQRWYFRKLPKGFSLLLYFLKDFIVANLRVAIDILSPGYNMKPTLVALPLDIRSDLEITMLSTMISLTPGTLSIDLSPDRRVLYMHALYIPDEGIEAFKQEIKSEYEQRIKQLLA</sequence>
<evidence type="ECO:0000256" key="4">
    <source>
        <dbReference type="ARBA" id="ARBA00022692"/>
    </source>
</evidence>
<dbReference type="EMBL" id="JAAGWD010000006">
    <property type="protein sequence ID" value="NEM98740.1"/>
    <property type="molecule type" value="Genomic_DNA"/>
</dbReference>